<sequence length="66" mass="7730">MLSSESSNIPSCFSSKQKMLCFQEIFESHLKKICHTIIIAFNHLIFKNNCQDNFVIIEEVNHTEIR</sequence>
<dbReference type="Proteomes" id="UP001497382">
    <property type="component" value="Unassembled WGS sequence"/>
</dbReference>
<comment type="caution">
    <text evidence="1">The sequence shown here is derived from an EMBL/GenBank/DDBJ whole genome shotgun (WGS) entry which is preliminary data.</text>
</comment>
<gene>
    <name evidence="1" type="ORF">LARSCL_LOCUS3160</name>
</gene>
<accession>A0AAV1Z4S7</accession>
<proteinExistence type="predicted"/>
<organism evidence="1 2">
    <name type="scientific">Larinioides sclopetarius</name>
    <dbReference type="NCBI Taxonomy" id="280406"/>
    <lineage>
        <taxon>Eukaryota</taxon>
        <taxon>Metazoa</taxon>
        <taxon>Ecdysozoa</taxon>
        <taxon>Arthropoda</taxon>
        <taxon>Chelicerata</taxon>
        <taxon>Arachnida</taxon>
        <taxon>Araneae</taxon>
        <taxon>Araneomorphae</taxon>
        <taxon>Entelegynae</taxon>
        <taxon>Araneoidea</taxon>
        <taxon>Araneidae</taxon>
        <taxon>Larinioides</taxon>
    </lineage>
</organism>
<dbReference type="AlphaFoldDB" id="A0AAV1Z4S7"/>
<protein>
    <submittedName>
        <fullName evidence="1">Uncharacterized protein</fullName>
    </submittedName>
</protein>
<name>A0AAV1Z4S7_9ARAC</name>
<reference evidence="1 2" key="1">
    <citation type="submission" date="2024-04" db="EMBL/GenBank/DDBJ databases">
        <authorList>
            <person name="Rising A."/>
            <person name="Reimegard J."/>
            <person name="Sonavane S."/>
            <person name="Akerstrom W."/>
            <person name="Nylinder S."/>
            <person name="Hedman E."/>
            <person name="Kallberg Y."/>
        </authorList>
    </citation>
    <scope>NUCLEOTIDE SEQUENCE [LARGE SCALE GENOMIC DNA]</scope>
</reference>
<keyword evidence="2" id="KW-1185">Reference proteome</keyword>
<feature type="non-terminal residue" evidence="1">
    <location>
        <position position="66"/>
    </location>
</feature>
<evidence type="ECO:0000313" key="2">
    <source>
        <dbReference type="Proteomes" id="UP001497382"/>
    </source>
</evidence>
<evidence type="ECO:0000313" key="1">
    <source>
        <dbReference type="EMBL" id="CAL1266565.1"/>
    </source>
</evidence>
<dbReference type="EMBL" id="CAXIEN010000024">
    <property type="protein sequence ID" value="CAL1266565.1"/>
    <property type="molecule type" value="Genomic_DNA"/>
</dbReference>